<sequence>MKIVKFHSSDHKYYQQNLQLRDAILRQPIGKTISLNDLEIEMDNDFYGSIVDDKLLATLSVYAEQSYVAHLTAFSVKTHFQK</sequence>
<name>C5RBU9_WEIPA</name>
<evidence type="ECO:0000313" key="2">
    <source>
        <dbReference type="Proteomes" id="UP000004528"/>
    </source>
</evidence>
<comment type="caution">
    <text evidence="1">The sequence shown here is derived from an EMBL/GenBank/DDBJ whole genome shotgun (WGS) entry which is preliminary data.</text>
</comment>
<dbReference type="HOGENOM" id="CLU_2557436_0_0_9"/>
<protein>
    <submittedName>
        <fullName evidence="1">Uncharacterized protein</fullName>
    </submittedName>
</protein>
<organism evidence="1 2">
    <name type="scientific">Weissella paramesenteroides ATCC 33313</name>
    <dbReference type="NCBI Taxonomy" id="585506"/>
    <lineage>
        <taxon>Bacteria</taxon>
        <taxon>Bacillati</taxon>
        <taxon>Bacillota</taxon>
        <taxon>Bacilli</taxon>
        <taxon>Lactobacillales</taxon>
        <taxon>Lactobacillaceae</taxon>
        <taxon>Weissella</taxon>
    </lineage>
</organism>
<reference evidence="1 2" key="1">
    <citation type="submission" date="2009-04" db="EMBL/GenBank/DDBJ databases">
        <authorList>
            <person name="Qin X."/>
            <person name="Bachman B."/>
            <person name="Battles P."/>
            <person name="Bell A."/>
            <person name="Bess C."/>
            <person name="Bickham C."/>
            <person name="Chaboub L."/>
            <person name="Chen D."/>
            <person name="Coyle M."/>
            <person name="Deiros D.R."/>
            <person name="Dinh H."/>
            <person name="Forbes L."/>
            <person name="Fowler G."/>
            <person name="Francisco L."/>
            <person name="Fu Q."/>
            <person name="Gubbala S."/>
            <person name="Hale W."/>
            <person name="Han Y."/>
            <person name="Hemphill L."/>
            <person name="Highlander S.K."/>
            <person name="Hirani K."/>
            <person name="Hogues M."/>
            <person name="Jackson L."/>
            <person name="Jakkamsetti A."/>
            <person name="Javaid M."/>
            <person name="Jiang H."/>
            <person name="Korchina V."/>
            <person name="Kovar C."/>
            <person name="Lara F."/>
            <person name="Lee S."/>
            <person name="Mata R."/>
            <person name="Mathew T."/>
            <person name="Moen C."/>
            <person name="Morales K."/>
            <person name="Munidasa M."/>
            <person name="Nazareth L."/>
            <person name="Ngo R."/>
            <person name="Nguyen L."/>
            <person name="Okwuonu G."/>
            <person name="Ongeri F."/>
            <person name="Patil S."/>
            <person name="Petrosino J."/>
            <person name="Pham C."/>
            <person name="Pham P."/>
            <person name="Pu L.-L."/>
            <person name="Puazo M."/>
            <person name="Raj R."/>
            <person name="Reid J."/>
            <person name="Rouhana J."/>
            <person name="Saada N."/>
            <person name="Shang Y."/>
            <person name="Simmons D."/>
            <person name="Thornton R."/>
            <person name="Warren J."/>
            <person name="Weissenberger G."/>
            <person name="Zhang J."/>
            <person name="Zhang L."/>
            <person name="Zhou C."/>
            <person name="Zhu D."/>
            <person name="Muzny D."/>
            <person name="Worley K."/>
            <person name="Gibbs R."/>
        </authorList>
    </citation>
    <scope>NUCLEOTIDE SEQUENCE [LARGE SCALE GENOMIC DNA]</scope>
    <source>
        <strain evidence="1 2">ATCC 33313</strain>
    </source>
</reference>
<keyword evidence="2" id="KW-1185">Reference proteome</keyword>
<gene>
    <name evidence="1" type="ORF">HMPREF0877_1445</name>
</gene>
<evidence type="ECO:0000313" key="1">
    <source>
        <dbReference type="EMBL" id="EER74344.1"/>
    </source>
</evidence>
<dbReference type="Proteomes" id="UP000004528">
    <property type="component" value="Unassembled WGS sequence"/>
</dbReference>
<proteinExistence type="predicted"/>
<dbReference type="RefSeq" id="WP_002827219.1">
    <property type="nucleotide sequence ID" value="NZ_GG697128.1"/>
</dbReference>
<dbReference type="eggNOG" id="COG0456">
    <property type="taxonomic scope" value="Bacteria"/>
</dbReference>
<accession>C5RBU9</accession>
<dbReference type="EMBL" id="ACKU01000026">
    <property type="protein sequence ID" value="EER74344.1"/>
    <property type="molecule type" value="Genomic_DNA"/>
</dbReference>
<dbReference type="AlphaFoldDB" id="C5RBU9"/>